<comment type="subcellular location">
    <subcellularLocation>
        <location evidence="1">Membrane</location>
        <topology evidence="1">Multi-pass membrane protein</topology>
    </subcellularLocation>
</comment>
<proteinExistence type="inferred from homology"/>
<evidence type="ECO:0000256" key="1">
    <source>
        <dbReference type="ARBA" id="ARBA00004141"/>
    </source>
</evidence>
<dbReference type="InterPro" id="IPR003663">
    <property type="entry name" value="Sugar/inositol_transpt"/>
</dbReference>
<dbReference type="GO" id="GO:0005351">
    <property type="term" value="F:carbohydrate:proton symporter activity"/>
    <property type="evidence" value="ECO:0007669"/>
    <property type="project" value="TreeGrafter"/>
</dbReference>
<keyword evidence="6 7" id="KW-0472">Membrane</keyword>
<feature type="domain" description="Major facilitator superfamily (MFS) profile" evidence="8">
    <location>
        <begin position="1"/>
        <end position="355"/>
    </location>
</feature>
<evidence type="ECO:0000259" key="8">
    <source>
        <dbReference type="PROSITE" id="PS50850"/>
    </source>
</evidence>
<evidence type="ECO:0000313" key="10">
    <source>
        <dbReference type="Proteomes" id="UP001172681"/>
    </source>
</evidence>
<dbReference type="PANTHER" id="PTHR48022">
    <property type="entry name" value="PLASTIDIC GLUCOSE TRANSPORTER 4"/>
    <property type="match status" value="1"/>
</dbReference>
<feature type="transmembrane region" description="Helical" evidence="7">
    <location>
        <begin position="246"/>
        <end position="268"/>
    </location>
</feature>
<reference evidence="9" key="1">
    <citation type="submission" date="2022-10" db="EMBL/GenBank/DDBJ databases">
        <title>Culturing micro-colonial fungi from biological soil crusts in the Mojave desert and describing Neophaeococcomyces mojavensis, and introducing the new genera and species Taxawa tesnikishii.</title>
        <authorList>
            <person name="Kurbessoian T."/>
            <person name="Stajich J.E."/>
        </authorList>
    </citation>
    <scope>NUCLEOTIDE SEQUENCE</scope>
    <source>
        <strain evidence="9">TK_35</strain>
    </source>
</reference>
<evidence type="ECO:0000256" key="4">
    <source>
        <dbReference type="ARBA" id="ARBA00022692"/>
    </source>
</evidence>
<dbReference type="AlphaFoldDB" id="A0AA38Y638"/>
<evidence type="ECO:0000256" key="2">
    <source>
        <dbReference type="ARBA" id="ARBA00010992"/>
    </source>
</evidence>
<dbReference type="PROSITE" id="PS50850">
    <property type="entry name" value="MFS"/>
    <property type="match status" value="1"/>
</dbReference>
<dbReference type="InterPro" id="IPR050360">
    <property type="entry name" value="MFS_Sugar_Transporters"/>
</dbReference>
<organism evidence="9 10">
    <name type="scientific">Knufia peltigerae</name>
    <dbReference type="NCBI Taxonomy" id="1002370"/>
    <lineage>
        <taxon>Eukaryota</taxon>
        <taxon>Fungi</taxon>
        <taxon>Dikarya</taxon>
        <taxon>Ascomycota</taxon>
        <taxon>Pezizomycotina</taxon>
        <taxon>Eurotiomycetes</taxon>
        <taxon>Chaetothyriomycetidae</taxon>
        <taxon>Chaetothyriales</taxon>
        <taxon>Trichomeriaceae</taxon>
        <taxon>Knufia</taxon>
    </lineage>
</organism>
<dbReference type="Gene3D" id="1.20.1250.20">
    <property type="entry name" value="MFS general substrate transporter like domains"/>
    <property type="match status" value="2"/>
</dbReference>
<keyword evidence="5 7" id="KW-1133">Transmembrane helix</keyword>
<evidence type="ECO:0000313" key="9">
    <source>
        <dbReference type="EMBL" id="KAJ9636468.1"/>
    </source>
</evidence>
<name>A0AA38Y638_9EURO</name>
<evidence type="ECO:0000256" key="3">
    <source>
        <dbReference type="ARBA" id="ARBA00022448"/>
    </source>
</evidence>
<feature type="transmembrane region" description="Helical" evidence="7">
    <location>
        <begin position="60"/>
        <end position="82"/>
    </location>
</feature>
<dbReference type="InterPro" id="IPR036259">
    <property type="entry name" value="MFS_trans_sf"/>
</dbReference>
<keyword evidence="3" id="KW-0813">Transport</keyword>
<dbReference type="SUPFAM" id="SSF103473">
    <property type="entry name" value="MFS general substrate transporter"/>
    <property type="match status" value="1"/>
</dbReference>
<dbReference type="PRINTS" id="PR00171">
    <property type="entry name" value="SUGRTRNSPORT"/>
</dbReference>
<feature type="transmembrane region" description="Helical" evidence="7">
    <location>
        <begin position="289"/>
        <end position="312"/>
    </location>
</feature>
<dbReference type="PANTHER" id="PTHR48022:SF28">
    <property type="entry name" value="MAJOR FACILITATOR SUPERFAMILY (MFS) PROFILE DOMAIN-CONTAINING PROTEIN-RELATED"/>
    <property type="match status" value="1"/>
</dbReference>
<evidence type="ECO:0000256" key="6">
    <source>
        <dbReference type="ARBA" id="ARBA00023136"/>
    </source>
</evidence>
<evidence type="ECO:0000256" key="7">
    <source>
        <dbReference type="SAM" id="Phobius"/>
    </source>
</evidence>
<dbReference type="Pfam" id="PF00083">
    <property type="entry name" value="Sugar_tr"/>
    <property type="match status" value="1"/>
</dbReference>
<dbReference type="GO" id="GO:0016020">
    <property type="term" value="C:membrane"/>
    <property type="evidence" value="ECO:0007669"/>
    <property type="project" value="UniProtKB-SubCell"/>
</dbReference>
<evidence type="ECO:0000256" key="5">
    <source>
        <dbReference type="ARBA" id="ARBA00022989"/>
    </source>
</evidence>
<gene>
    <name evidence="9" type="ORF">H2204_005301</name>
</gene>
<accession>A0AA38Y638</accession>
<dbReference type="InterPro" id="IPR020846">
    <property type="entry name" value="MFS_dom"/>
</dbReference>
<keyword evidence="4 7" id="KW-0812">Transmembrane</keyword>
<feature type="transmembrane region" description="Helical" evidence="7">
    <location>
        <begin position="27"/>
        <end position="48"/>
    </location>
</feature>
<dbReference type="EMBL" id="JAPDRN010000029">
    <property type="protein sequence ID" value="KAJ9636468.1"/>
    <property type="molecule type" value="Genomic_DNA"/>
</dbReference>
<feature type="transmembrane region" description="Helical" evidence="7">
    <location>
        <begin position="183"/>
        <end position="207"/>
    </location>
</feature>
<protein>
    <recommendedName>
        <fullName evidence="8">Major facilitator superfamily (MFS) profile domain-containing protein</fullName>
    </recommendedName>
</protein>
<feature type="transmembrane region" description="Helical" evidence="7">
    <location>
        <begin position="148"/>
        <end position="171"/>
    </location>
</feature>
<feature type="transmembrane region" description="Helical" evidence="7">
    <location>
        <begin position="214"/>
        <end position="234"/>
    </location>
</feature>
<keyword evidence="10" id="KW-1185">Reference proteome</keyword>
<comment type="similarity">
    <text evidence="2">Belongs to the major facilitator superfamily. Sugar transporter (TC 2.A.1.1) family.</text>
</comment>
<sequence length="434" mass="48063">MLLRWAAWILTREQQWQSEVSPAHSRGIFLTIQSGNIAVGFCLASWITLACSYTTTQAQWILPIALQVIFAGFLLVTVPFLVESPRWIANHRSLDEATKVIARLQDLPETHEAVLQVRNEIAEALEAEANASWRTLFGNNNEQNFRRLCLGFGALYMQQLTGINTIAYYVAYIEQEYLHLSNSMSHIVAAITATQYLPFALSPILFVERFGRRTLLMCGAAALALMSAMIAVGFNIPGRAGGIFTMVFYCLFYNCFGMSYLNIPWMYAPEINSLKVRSKGMAVASASNWLFNGIVVTVTPSGLQAIGWRFYIVCKLPPSLLPMVAGGVSATNKKLGVVFNLSFIPMVYFLYPETRGLSLEQIDHIFEGKGRGWSCFTSGVRDSIQGPAAIEAARPGRHNTHEVQTADGHHMHHLENMDGSKANAVGIESIPNKA</sequence>
<dbReference type="Proteomes" id="UP001172681">
    <property type="component" value="Unassembled WGS sequence"/>
</dbReference>
<comment type="caution">
    <text evidence="9">The sequence shown here is derived from an EMBL/GenBank/DDBJ whole genome shotgun (WGS) entry which is preliminary data.</text>
</comment>
<dbReference type="InterPro" id="IPR005828">
    <property type="entry name" value="MFS_sugar_transport-like"/>
</dbReference>